<dbReference type="SMART" id="SM00133">
    <property type="entry name" value="S_TK_X"/>
    <property type="match status" value="1"/>
</dbReference>
<keyword evidence="8" id="KW-0808">Transferase</keyword>
<comment type="cofactor">
    <cofactor evidence="1">
        <name>Mg(2+)</name>
        <dbReference type="ChEBI" id="CHEBI:18420"/>
    </cofactor>
</comment>
<dbReference type="InterPro" id="IPR011009">
    <property type="entry name" value="Kinase-like_dom_sf"/>
</dbReference>
<evidence type="ECO:0000256" key="15">
    <source>
        <dbReference type="ARBA" id="ARBA00048679"/>
    </source>
</evidence>
<evidence type="ECO:0000256" key="7">
    <source>
        <dbReference type="ARBA" id="ARBA00022553"/>
    </source>
</evidence>
<evidence type="ECO:0000256" key="16">
    <source>
        <dbReference type="PROSITE-ProRule" id="PRU10141"/>
    </source>
</evidence>
<dbReference type="CDD" id="cd05599">
    <property type="entry name" value="STKc_NDR_like"/>
    <property type="match status" value="1"/>
</dbReference>
<dbReference type="EC" id="2.7.11.1" evidence="4"/>
<evidence type="ECO:0000256" key="6">
    <source>
        <dbReference type="ARBA" id="ARBA00022527"/>
    </source>
</evidence>
<proteinExistence type="inferred from homology"/>
<feature type="non-terminal residue" evidence="22">
    <location>
        <position position="1"/>
    </location>
</feature>
<dbReference type="AlphaFoldDB" id="A0A3M7T2V4"/>
<keyword evidence="9" id="KW-0479">Metal-binding</keyword>
<comment type="catalytic activity">
    <reaction evidence="15">
        <text>L-seryl-[protein] + ATP = O-phospho-L-seryl-[protein] + ADP + H(+)</text>
        <dbReference type="Rhea" id="RHEA:17989"/>
        <dbReference type="Rhea" id="RHEA-COMP:9863"/>
        <dbReference type="Rhea" id="RHEA-COMP:11604"/>
        <dbReference type="ChEBI" id="CHEBI:15378"/>
        <dbReference type="ChEBI" id="CHEBI:29999"/>
        <dbReference type="ChEBI" id="CHEBI:30616"/>
        <dbReference type="ChEBI" id="CHEBI:83421"/>
        <dbReference type="ChEBI" id="CHEBI:456216"/>
        <dbReference type="EC" id="2.7.11.1"/>
    </reaction>
</comment>
<feature type="region of interest" description="Disordered" evidence="19">
    <location>
        <begin position="1"/>
        <end position="21"/>
    </location>
</feature>
<keyword evidence="10 16" id="KW-0547">Nucleotide-binding</keyword>
<keyword evidence="23" id="KW-1185">Reference proteome</keyword>
<feature type="domain" description="AGC-kinase C-terminal" evidence="21">
    <location>
        <begin position="393"/>
        <end position="462"/>
    </location>
</feature>
<dbReference type="SUPFAM" id="SSF56112">
    <property type="entry name" value="Protein kinase-like (PK-like)"/>
    <property type="match status" value="1"/>
</dbReference>
<keyword evidence="12 16" id="KW-0067">ATP-binding</keyword>
<feature type="binding site" evidence="16">
    <location>
        <position position="130"/>
    </location>
    <ligand>
        <name>ATP</name>
        <dbReference type="ChEBI" id="CHEBI:30616"/>
    </ligand>
</feature>
<name>A0A3M7T2V4_BRAPC</name>
<keyword evidence="5" id="KW-0963">Cytoplasm</keyword>
<feature type="compositionally biased region" description="Low complexity" evidence="19">
    <location>
        <begin position="1"/>
        <end position="18"/>
    </location>
</feature>
<evidence type="ECO:0000256" key="17">
    <source>
        <dbReference type="RuleBase" id="RU000304"/>
    </source>
</evidence>
<dbReference type="Pfam" id="PF00433">
    <property type="entry name" value="Pkinase_C"/>
    <property type="match status" value="1"/>
</dbReference>
<dbReference type="OrthoDB" id="3638488at2759"/>
<evidence type="ECO:0000256" key="1">
    <source>
        <dbReference type="ARBA" id="ARBA00001946"/>
    </source>
</evidence>
<evidence type="ECO:0000256" key="14">
    <source>
        <dbReference type="ARBA" id="ARBA00047899"/>
    </source>
</evidence>
<comment type="caution">
    <text evidence="22">The sequence shown here is derived from an EMBL/GenBank/DDBJ whole genome shotgun (WGS) entry which is preliminary data.</text>
</comment>
<dbReference type="STRING" id="10195.A0A3M7T2V4"/>
<dbReference type="GO" id="GO:0042308">
    <property type="term" value="P:negative regulation of protein import into nucleus"/>
    <property type="evidence" value="ECO:0007669"/>
    <property type="project" value="UniProtKB-ARBA"/>
</dbReference>
<evidence type="ECO:0000256" key="18">
    <source>
        <dbReference type="SAM" id="Coils"/>
    </source>
</evidence>
<comment type="similarity">
    <text evidence="3">Belongs to the protein kinase superfamily. AGC Ser/Thr protein kinase family.</text>
</comment>
<dbReference type="GO" id="GO:0005524">
    <property type="term" value="F:ATP binding"/>
    <property type="evidence" value="ECO:0007669"/>
    <property type="project" value="UniProtKB-UniRule"/>
</dbReference>
<dbReference type="InterPro" id="IPR050839">
    <property type="entry name" value="Rho-assoc_Ser/Thr_Kinase"/>
</dbReference>
<dbReference type="EMBL" id="REGN01000371">
    <property type="protein sequence ID" value="RNA42361.1"/>
    <property type="molecule type" value="Genomic_DNA"/>
</dbReference>
<accession>A0A3M7T2V4</accession>
<dbReference type="GO" id="GO:0005737">
    <property type="term" value="C:cytoplasm"/>
    <property type="evidence" value="ECO:0007669"/>
    <property type="project" value="UniProtKB-SubCell"/>
</dbReference>
<evidence type="ECO:0000313" key="23">
    <source>
        <dbReference type="Proteomes" id="UP000276133"/>
    </source>
</evidence>
<keyword evidence="13" id="KW-0460">Magnesium</keyword>
<dbReference type="PROSITE" id="PS00108">
    <property type="entry name" value="PROTEIN_KINASE_ST"/>
    <property type="match status" value="1"/>
</dbReference>
<dbReference type="InterPro" id="IPR008271">
    <property type="entry name" value="Ser/Thr_kinase_AS"/>
</dbReference>
<evidence type="ECO:0000256" key="3">
    <source>
        <dbReference type="ARBA" id="ARBA00009903"/>
    </source>
</evidence>
<protein>
    <recommendedName>
        <fullName evidence="4">non-specific serine/threonine protein kinase</fullName>
        <ecNumber evidence="4">2.7.11.1</ecNumber>
    </recommendedName>
</protein>
<dbReference type="PANTHER" id="PTHR22988:SF76">
    <property type="entry name" value="CHROMOSOME UNDETERMINED SCAFFOLD_135, WHOLE GENOME SHOTGUN SEQUENCE"/>
    <property type="match status" value="1"/>
</dbReference>
<evidence type="ECO:0000256" key="13">
    <source>
        <dbReference type="ARBA" id="ARBA00022842"/>
    </source>
</evidence>
<dbReference type="FunFam" id="1.10.510.10:FF:000057">
    <property type="entry name" value="Non-specific serine/threonine protein kinase"/>
    <property type="match status" value="1"/>
</dbReference>
<comment type="catalytic activity">
    <reaction evidence="14">
        <text>L-threonyl-[protein] + ATP = O-phospho-L-threonyl-[protein] + ADP + H(+)</text>
        <dbReference type="Rhea" id="RHEA:46608"/>
        <dbReference type="Rhea" id="RHEA-COMP:11060"/>
        <dbReference type="Rhea" id="RHEA-COMP:11605"/>
        <dbReference type="ChEBI" id="CHEBI:15378"/>
        <dbReference type="ChEBI" id="CHEBI:30013"/>
        <dbReference type="ChEBI" id="CHEBI:30616"/>
        <dbReference type="ChEBI" id="CHEBI:61977"/>
        <dbReference type="ChEBI" id="CHEBI:456216"/>
        <dbReference type="EC" id="2.7.11.1"/>
    </reaction>
</comment>
<dbReference type="PROSITE" id="PS51285">
    <property type="entry name" value="AGC_KINASE_CTER"/>
    <property type="match status" value="1"/>
</dbReference>
<evidence type="ECO:0000256" key="4">
    <source>
        <dbReference type="ARBA" id="ARBA00012513"/>
    </source>
</evidence>
<dbReference type="InterPro" id="IPR000719">
    <property type="entry name" value="Prot_kinase_dom"/>
</dbReference>
<dbReference type="InterPro" id="IPR017441">
    <property type="entry name" value="Protein_kinase_ATP_BS"/>
</dbReference>
<dbReference type="PROSITE" id="PS00107">
    <property type="entry name" value="PROTEIN_KINASE_ATP"/>
    <property type="match status" value="1"/>
</dbReference>
<keyword evidence="6 17" id="KW-0723">Serine/threonine-protein kinase</keyword>
<dbReference type="GO" id="GO:0071944">
    <property type="term" value="C:cell periphery"/>
    <property type="evidence" value="ECO:0007669"/>
    <property type="project" value="UniProtKB-ARBA"/>
</dbReference>
<dbReference type="InterPro" id="IPR000961">
    <property type="entry name" value="AGC-kinase_C"/>
</dbReference>
<dbReference type="PROSITE" id="PS50011">
    <property type="entry name" value="PROTEIN_KINASE_DOM"/>
    <property type="match status" value="1"/>
</dbReference>
<evidence type="ECO:0000256" key="9">
    <source>
        <dbReference type="ARBA" id="ARBA00022723"/>
    </source>
</evidence>
<organism evidence="22 23">
    <name type="scientific">Brachionus plicatilis</name>
    <name type="common">Marine rotifer</name>
    <name type="synonym">Brachionus muelleri</name>
    <dbReference type="NCBI Taxonomy" id="10195"/>
    <lineage>
        <taxon>Eukaryota</taxon>
        <taxon>Metazoa</taxon>
        <taxon>Spiralia</taxon>
        <taxon>Gnathifera</taxon>
        <taxon>Rotifera</taxon>
        <taxon>Eurotatoria</taxon>
        <taxon>Monogononta</taxon>
        <taxon>Pseudotrocha</taxon>
        <taxon>Ploima</taxon>
        <taxon>Brachionidae</taxon>
        <taxon>Brachionus</taxon>
    </lineage>
</organism>
<keyword evidence="7" id="KW-0597">Phosphoprotein</keyword>
<reference evidence="22 23" key="1">
    <citation type="journal article" date="2018" name="Sci. Rep.">
        <title>Genomic signatures of local adaptation to the degree of environmental predictability in rotifers.</title>
        <authorList>
            <person name="Franch-Gras L."/>
            <person name="Hahn C."/>
            <person name="Garcia-Roger E.M."/>
            <person name="Carmona M.J."/>
            <person name="Serra M."/>
            <person name="Gomez A."/>
        </authorList>
    </citation>
    <scope>NUCLEOTIDE SEQUENCE [LARGE SCALE GENOMIC DNA]</scope>
    <source>
        <strain evidence="22">HYR1</strain>
    </source>
</reference>
<dbReference type="SMART" id="SM00220">
    <property type="entry name" value="S_TKc"/>
    <property type="match status" value="1"/>
</dbReference>
<feature type="coiled-coil region" evidence="18">
    <location>
        <begin position="36"/>
        <end position="86"/>
    </location>
</feature>
<evidence type="ECO:0000256" key="11">
    <source>
        <dbReference type="ARBA" id="ARBA00022777"/>
    </source>
</evidence>
<dbReference type="GO" id="GO:0004674">
    <property type="term" value="F:protein serine/threonine kinase activity"/>
    <property type="evidence" value="ECO:0007669"/>
    <property type="project" value="UniProtKB-KW"/>
</dbReference>
<evidence type="ECO:0000313" key="22">
    <source>
        <dbReference type="EMBL" id="RNA42361.1"/>
    </source>
</evidence>
<gene>
    <name evidence="22" type="ORF">BpHYR1_047670</name>
</gene>
<evidence type="ECO:0000256" key="19">
    <source>
        <dbReference type="SAM" id="MobiDB-lite"/>
    </source>
</evidence>
<evidence type="ECO:0000256" key="8">
    <source>
        <dbReference type="ARBA" id="ARBA00022679"/>
    </source>
</evidence>
<dbReference type="GO" id="GO:0046872">
    <property type="term" value="F:metal ion binding"/>
    <property type="evidence" value="ECO:0007669"/>
    <property type="project" value="UniProtKB-KW"/>
</dbReference>
<dbReference type="PANTHER" id="PTHR22988">
    <property type="entry name" value="MYOTONIC DYSTROPHY S/T KINASE-RELATED"/>
    <property type="match status" value="1"/>
</dbReference>
<dbReference type="GO" id="GO:0009653">
    <property type="term" value="P:anatomical structure morphogenesis"/>
    <property type="evidence" value="ECO:0007669"/>
    <property type="project" value="UniProtKB-ARBA"/>
</dbReference>
<sequence>SRRLNMASDNSSNSAGAAIPPMTFSQPTIDKVNKAKVMIENYYNNLQQECEEREERFRKLEEQMKAEGLNEQQKNERRQIHAIKETEFLRLKRLKLSYNDFTPLKVIGKGAFGEVRLVQKKDTGHIYAMKILRKKDMLLKEQVAHVRAERDILAEADHQWVVKMYYSFQDSRNLYLVMEFLPGGDMMTLLIKKDTFSEEMTQFYVAETASAIDYIHKLGFIHRDIKPDNLLLDSKGHIKLSDFGLCTGLKKAHTTEYYREITNFNPTTDLSSPLDSKRRAETWKKKRRELAYSTVGTPDYIAPEVFMQRGYSNSCDWWSLGVIMFEMLIGFPPFCSEDAQITYRKVMHWRDTLIFPPEVPISDSSRDLIMRFCCDAEHRYNNLGDIRLHPFLAGVDWEHIRDRPAPYLPTIRSIDDTSNFDEFPNEELDLGPSNAADNDLKKQDYVFVNYTYRRFYNLTQKIQK</sequence>
<dbReference type="FunFam" id="1.10.510.10:FF:000086">
    <property type="entry name" value="Non-specific serine/threonine protein kinase"/>
    <property type="match status" value="1"/>
</dbReference>
<feature type="domain" description="Protein kinase" evidence="20">
    <location>
        <begin position="101"/>
        <end position="392"/>
    </location>
</feature>
<evidence type="ECO:0000256" key="10">
    <source>
        <dbReference type="ARBA" id="ARBA00022741"/>
    </source>
</evidence>
<comment type="subcellular location">
    <subcellularLocation>
        <location evidence="2">Cytoplasm</location>
    </subcellularLocation>
</comment>
<keyword evidence="11 22" id="KW-0418">Kinase</keyword>
<dbReference type="Gene3D" id="3.30.200.20">
    <property type="entry name" value="Phosphorylase Kinase, domain 1"/>
    <property type="match status" value="1"/>
</dbReference>
<dbReference type="GO" id="GO:0045177">
    <property type="term" value="C:apical part of cell"/>
    <property type="evidence" value="ECO:0007669"/>
    <property type="project" value="UniProtKB-ARBA"/>
</dbReference>
<dbReference type="Gene3D" id="1.10.510.10">
    <property type="entry name" value="Transferase(Phosphotransferase) domain 1"/>
    <property type="match status" value="1"/>
</dbReference>
<dbReference type="InterPro" id="IPR017892">
    <property type="entry name" value="Pkinase_C"/>
</dbReference>
<evidence type="ECO:0000259" key="20">
    <source>
        <dbReference type="PROSITE" id="PS50011"/>
    </source>
</evidence>
<dbReference type="Pfam" id="PF00069">
    <property type="entry name" value="Pkinase"/>
    <property type="match status" value="2"/>
</dbReference>
<evidence type="ECO:0000256" key="12">
    <source>
        <dbReference type="ARBA" id="ARBA00022840"/>
    </source>
</evidence>
<keyword evidence="18" id="KW-0175">Coiled coil</keyword>
<evidence type="ECO:0000256" key="2">
    <source>
        <dbReference type="ARBA" id="ARBA00004496"/>
    </source>
</evidence>
<dbReference type="Proteomes" id="UP000276133">
    <property type="component" value="Unassembled WGS sequence"/>
</dbReference>
<dbReference type="FunFam" id="3.30.200.20:FF:000391">
    <property type="entry name" value="Large tumor suppressor kinase 1"/>
    <property type="match status" value="1"/>
</dbReference>
<dbReference type="GO" id="GO:0048731">
    <property type="term" value="P:system development"/>
    <property type="evidence" value="ECO:0007669"/>
    <property type="project" value="UniProtKB-ARBA"/>
</dbReference>
<evidence type="ECO:0000256" key="5">
    <source>
        <dbReference type="ARBA" id="ARBA00022490"/>
    </source>
</evidence>
<evidence type="ECO:0000259" key="21">
    <source>
        <dbReference type="PROSITE" id="PS51285"/>
    </source>
</evidence>